<evidence type="ECO:0000313" key="2">
    <source>
        <dbReference type="Proteomes" id="UP000006729"/>
    </source>
</evidence>
<keyword evidence="2" id="KW-1185">Reference proteome</keyword>
<organism evidence="1 2">
    <name type="scientific">Populus trichocarpa</name>
    <name type="common">Western balsam poplar</name>
    <name type="synonym">Populus balsamifera subsp. trichocarpa</name>
    <dbReference type="NCBI Taxonomy" id="3694"/>
    <lineage>
        <taxon>Eukaryota</taxon>
        <taxon>Viridiplantae</taxon>
        <taxon>Streptophyta</taxon>
        <taxon>Embryophyta</taxon>
        <taxon>Tracheophyta</taxon>
        <taxon>Spermatophyta</taxon>
        <taxon>Magnoliopsida</taxon>
        <taxon>eudicotyledons</taxon>
        <taxon>Gunneridae</taxon>
        <taxon>Pentapetalae</taxon>
        <taxon>rosids</taxon>
        <taxon>fabids</taxon>
        <taxon>Malpighiales</taxon>
        <taxon>Salicaceae</taxon>
        <taxon>Saliceae</taxon>
        <taxon>Populus</taxon>
    </lineage>
</organism>
<accession>A0A3N7FVT9</accession>
<reference evidence="1 2" key="1">
    <citation type="journal article" date="2006" name="Science">
        <title>The genome of black cottonwood, Populus trichocarpa (Torr. &amp; Gray).</title>
        <authorList>
            <person name="Tuskan G.A."/>
            <person name="Difazio S."/>
            <person name="Jansson S."/>
            <person name="Bohlmann J."/>
            <person name="Grigoriev I."/>
            <person name="Hellsten U."/>
            <person name="Putnam N."/>
            <person name="Ralph S."/>
            <person name="Rombauts S."/>
            <person name="Salamov A."/>
            <person name="Schein J."/>
            <person name="Sterck L."/>
            <person name="Aerts A."/>
            <person name="Bhalerao R.R."/>
            <person name="Bhalerao R.P."/>
            <person name="Blaudez D."/>
            <person name="Boerjan W."/>
            <person name="Brun A."/>
            <person name="Brunner A."/>
            <person name="Busov V."/>
            <person name="Campbell M."/>
            <person name="Carlson J."/>
            <person name="Chalot M."/>
            <person name="Chapman J."/>
            <person name="Chen G.L."/>
            <person name="Cooper D."/>
            <person name="Coutinho P.M."/>
            <person name="Couturier J."/>
            <person name="Covert S."/>
            <person name="Cronk Q."/>
            <person name="Cunningham R."/>
            <person name="Davis J."/>
            <person name="Degroeve S."/>
            <person name="Dejardin A."/>
            <person name="Depamphilis C."/>
            <person name="Detter J."/>
            <person name="Dirks B."/>
            <person name="Dubchak I."/>
            <person name="Duplessis S."/>
            <person name="Ehlting J."/>
            <person name="Ellis B."/>
            <person name="Gendler K."/>
            <person name="Goodstein D."/>
            <person name="Gribskov M."/>
            <person name="Grimwood J."/>
            <person name="Groover A."/>
            <person name="Gunter L."/>
            <person name="Hamberger B."/>
            <person name="Heinze B."/>
            <person name="Helariutta Y."/>
            <person name="Henrissat B."/>
            <person name="Holligan D."/>
            <person name="Holt R."/>
            <person name="Huang W."/>
            <person name="Islam-Faridi N."/>
            <person name="Jones S."/>
            <person name="Jones-Rhoades M."/>
            <person name="Jorgensen R."/>
            <person name="Joshi C."/>
            <person name="Kangasjarvi J."/>
            <person name="Karlsson J."/>
            <person name="Kelleher C."/>
            <person name="Kirkpatrick R."/>
            <person name="Kirst M."/>
            <person name="Kohler A."/>
            <person name="Kalluri U."/>
            <person name="Larimer F."/>
            <person name="Leebens-Mack J."/>
            <person name="Leple J.C."/>
            <person name="Locascio P."/>
            <person name="Lou Y."/>
            <person name="Lucas S."/>
            <person name="Martin F."/>
            <person name="Montanini B."/>
            <person name="Napoli C."/>
            <person name="Nelson D.R."/>
            <person name="Nelson C."/>
            <person name="Nieminen K."/>
            <person name="Nilsson O."/>
            <person name="Pereda V."/>
            <person name="Peter G."/>
            <person name="Philippe R."/>
            <person name="Pilate G."/>
            <person name="Poliakov A."/>
            <person name="Razumovskaya J."/>
            <person name="Richardson P."/>
            <person name="Rinaldi C."/>
            <person name="Ritland K."/>
            <person name="Rouze P."/>
            <person name="Ryaboy D."/>
            <person name="Schmutz J."/>
            <person name="Schrader J."/>
            <person name="Segerman B."/>
            <person name="Shin H."/>
            <person name="Siddiqui A."/>
            <person name="Sterky F."/>
            <person name="Terry A."/>
            <person name="Tsai C.J."/>
            <person name="Uberbacher E."/>
            <person name="Unneberg P."/>
            <person name="Vahala J."/>
            <person name="Wall K."/>
            <person name="Wessler S."/>
            <person name="Yang G."/>
            <person name="Yin T."/>
            <person name="Douglas C."/>
            <person name="Marra M."/>
            <person name="Sandberg G."/>
            <person name="Van de Peer Y."/>
            <person name="Rokhsar D."/>
        </authorList>
    </citation>
    <scope>NUCLEOTIDE SEQUENCE [LARGE SCALE GENOMIC DNA]</scope>
    <source>
        <strain evidence="2">cv. Nisqually</strain>
    </source>
</reference>
<proteinExistence type="predicted"/>
<dbReference type="AlphaFoldDB" id="A0A3N7FVT9"/>
<dbReference type="Proteomes" id="UP000006729">
    <property type="component" value="Chromosome 13"/>
</dbReference>
<dbReference type="InParanoid" id="A0A3N7FVT9"/>
<protein>
    <submittedName>
        <fullName evidence="1">Uncharacterized protein</fullName>
    </submittedName>
</protein>
<gene>
    <name evidence="1" type="ORF">POPTR_013G078550</name>
</gene>
<evidence type="ECO:0000313" key="1">
    <source>
        <dbReference type="EMBL" id="RQO99136.1"/>
    </source>
</evidence>
<name>A0A3N7FVT9_POPTR</name>
<sequence>MKLVGKLLESHEREGLACNLWKLLIKTRTLSFLTGITGQAKLLGKGPVNAALVVVIIFMSHDPFV</sequence>
<dbReference type="EMBL" id="CM009302">
    <property type="protein sequence ID" value="RQO99136.1"/>
    <property type="molecule type" value="Genomic_DNA"/>
</dbReference>